<feature type="active site" description="Proton donor" evidence="7">
    <location>
        <position position="179"/>
    </location>
</feature>
<keyword evidence="4 7" id="KW-0819">tRNA processing</keyword>
<feature type="binding site" evidence="7">
    <location>
        <position position="218"/>
    </location>
    <ligand>
        <name>FMN</name>
        <dbReference type="ChEBI" id="CHEBI:58210"/>
    </ligand>
</feature>
<evidence type="ECO:0000256" key="6">
    <source>
        <dbReference type="ARBA" id="ARBA00023002"/>
    </source>
</evidence>
<dbReference type="InterPro" id="IPR024036">
    <property type="entry name" value="tRNA-dHydroUridine_Synthase_C"/>
</dbReference>
<dbReference type="GO" id="GO:0000049">
    <property type="term" value="F:tRNA binding"/>
    <property type="evidence" value="ECO:0007669"/>
    <property type="project" value="UniProtKB-UniRule"/>
</dbReference>
<dbReference type="GO" id="GO:0017150">
    <property type="term" value="F:tRNA dihydrouridine synthase activity"/>
    <property type="evidence" value="ECO:0007669"/>
    <property type="project" value="UniProtKB-UniRule"/>
</dbReference>
<feature type="binding site" evidence="7">
    <location>
        <begin position="95"/>
        <end position="97"/>
    </location>
    <ligand>
        <name>FMN</name>
        <dbReference type="ChEBI" id="CHEBI:58210"/>
    </ligand>
</feature>
<dbReference type="InterPro" id="IPR013785">
    <property type="entry name" value="Aldolase_TIM"/>
</dbReference>
<dbReference type="PROSITE" id="PS01136">
    <property type="entry name" value="UPF0034"/>
    <property type="match status" value="1"/>
</dbReference>
<evidence type="ECO:0000313" key="9">
    <source>
        <dbReference type="EMBL" id="RMV13861.1"/>
    </source>
</evidence>
<keyword evidence="5 7" id="KW-0521">NADP</keyword>
<dbReference type="PANTHER" id="PTHR45846">
    <property type="entry name" value="TRNA-DIHYDROURIDINE(47) SYNTHASE [NAD(P)(+)]-LIKE"/>
    <property type="match status" value="1"/>
</dbReference>
<accession>A0A3M6A3N4</accession>
<proteinExistence type="inferred from homology"/>
<dbReference type="InterPro" id="IPR035587">
    <property type="entry name" value="DUS-like_FMN-bd"/>
</dbReference>
<dbReference type="NCBIfam" id="TIGR00737">
    <property type="entry name" value="nifR3_yhdG"/>
    <property type="match status" value="1"/>
</dbReference>
<dbReference type="InterPro" id="IPR004652">
    <property type="entry name" value="DusB-like"/>
</dbReference>
<evidence type="ECO:0000256" key="2">
    <source>
        <dbReference type="ARBA" id="ARBA00022630"/>
    </source>
</evidence>
<organism evidence="9 10">
    <name type="scientific">Pseudomonas savastanoi</name>
    <name type="common">Pseudomonas syringae pv. savastanoi</name>
    <dbReference type="NCBI Taxonomy" id="29438"/>
    <lineage>
        <taxon>Bacteria</taxon>
        <taxon>Pseudomonadati</taxon>
        <taxon>Pseudomonadota</taxon>
        <taxon>Gammaproteobacteria</taxon>
        <taxon>Pseudomonadales</taxon>
        <taxon>Pseudomonadaceae</taxon>
        <taxon>Pseudomonas</taxon>
    </lineage>
</organism>
<dbReference type="Gene3D" id="1.10.1200.80">
    <property type="entry name" value="Putative flavin oxidoreducatase, domain 2"/>
    <property type="match status" value="1"/>
</dbReference>
<keyword evidence="6 7" id="KW-0560">Oxidoreductase</keyword>
<dbReference type="EMBL" id="RBUM01000309">
    <property type="protein sequence ID" value="RMV13861.1"/>
    <property type="molecule type" value="Genomic_DNA"/>
</dbReference>
<comment type="catalytic activity">
    <reaction evidence="7">
        <text>a 5,6-dihydrouridine in tRNA + NAD(+) = a uridine in tRNA + NADH + H(+)</text>
        <dbReference type="Rhea" id="RHEA:54452"/>
        <dbReference type="Rhea" id="RHEA-COMP:13339"/>
        <dbReference type="Rhea" id="RHEA-COMP:13887"/>
        <dbReference type="ChEBI" id="CHEBI:15378"/>
        <dbReference type="ChEBI" id="CHEBI:57540"/>
        <dbReference type="ChEBI" id="CHEBI:57945"/>
        <dbReference type="ChEBI" id="CHEBI:65315"/>
        <dbReference type="ChEBI" id="CHEBI:74443"/>
    </reaction>
</comment>
<gene>
    <name evidence="7" type="primary">dusB</name>
    <name evidence="9" type="ORF">ALP17_100985</name>
</gene>
<comment type="cofactor">
    <cofactor evidence="1 7">
        <name>FMN</name>
        <dbReference type="ChEBI" id="CHEBI:58210"/>
    </cofactor>
</comment>
<dbReference type="InterPro" id="IPR032887">
    <property type="entry name" value="DusB"/>
</dbReference>
<dbReference type="InterPro" id="IPR018517">
    <property type="entry name" value="tRNA_hU_synthase_CS"/>
</dbReference>
<dbReference type="Pfam" id="PF01207">
    <property type="entry name" value="Dus"/>
    <property type="match status" value="1"/>
</dbReference>
<evidence type="ECO:0000256" key="5">
    <source>
        <dbReference type="ARBA" id="ARBA00022857"/>
    </source>
</evidence>
<keyword evidence="7" id="KW-0820">tRNA-binding</keyword>
<evidence type="ECO:0000256" key="4">
    <source>
        <dbReference type="ARBA" id="ARBA00022694"/>
    </source>
</evidence>
<keyword evidence="3 7" id="KW-0288">FMN</keyword>
<evidence type="ECO:0000259" key="8">
    <source>
        <dbReference type="Pfam" id="PF01207"/>
    </source>
</evidence>
<dbReference type="AlphaFoldDB" id="A0A3M6A3N4"/>
<feature type="binding site" evidence="7">
    <location>
        <begin position="303"/>
        <end position="304"/>
    </location>
    <ligand>
        <name>FMN</name>
        <dbReference type="ChEBI" id="CHEBI:58210"/>
    </ligand>
</feature>
<keyword evidence="7" id="KW-0694">RNA-binding</keyword>
<protein>
    <recommendedName>
        <fullName evidence="7">tRNA-dihydrouridine synthase B</fullName>
        <ecNumber evidence="7">1.3.1.-</ecNumber>
    </recommendedName>
</protein>
<evidence type="ECO:0000313" key="10">
    <source>
        <dbReference type="Proteomes" id="UP000270795"/>
    </source>
</evidence>
<dbReference type="CDD" id="cd02801">
    <property type="entry name" value="DUS_like_FMN"/>
    <property type="match status" value="1"/>
</dbReference>
<dbReference type="HAMAP" id="MF_02042">
    <property type="entry name" value="DusB_subfam"/>
    <property type="match status" value="1"/>
</dbReference>
<dbReference type="GO" id="GO:0050660">
    <property type="term" value="F:flavin adenine dinucleotide binding"/>
    <property type="evidence" value="ECO:0007669"/>
    <property type="project" value="InterPro"/>
</dbReference>
<dbReference type="EC" id="1.3.1.-" evidence="7"/>
<dbReference type="Gene3D" id="3.20.20.70">
    <property type="entry name" value="Aldolase class I"/>
    <property type="match status" value="1"/>
</dbReference>
<dbReference type="PANTHER" id="PTHR45846:SF1">
    <property type="entry name" value="TRNA-DIHYDROURIDINE(47) SYNTHASE [NAD(P)(+)]-LIKE"/>
    <property type="match status" value="1"/>
</dbReference>
<evidence type="ECO:0000256" key="7">
    <source>
        <dbReference type="HAMAP-Rule" id="MF_02042"/>
    </source>
</evidence>
<dbReference type="Proteomes" id="UP000270795">
    <property type="component" value="Unassembled WGS sequence"/>
</dbReference>
<name>A0A3M6A3N4_PSESS</name>
<feature type="binding site" evidence="7">
    <location>
        <begin position="279"/>
        <end position="281"/>
    </location>
    <ligand>
        <name>FMN</name>
        <dbReference type="ChEBI" id="CHEBI:58210"/>
    </ligand>
</feature>
<dbReference type="SUPFAM" id="SSF51395">
    <property type="entry name" value="FMN-linked oxidoreductases"/>
    <property type="match status" value="1"/>
</dbReference>
<sequence length="413" mass="45268">MERRVFVFSERSKSCSDFIQFSLYPVIESGYHANPFSNSRFDLTVAHAAGRTGRCRPGETFFTWPADDLASTTGKAMSAVRIGPYTVQNGLVLAPMAGVTDQPFRQLCRRLGAGLVVSEMVTSDMSLWNSRKSRLRMIHEGDPEPRSVQIAGGDPQMLADAARANVELGAQIIDINMGCPAKKVCNKAAGSALLKDEQLVNDILQAVVAAVDVPVTLKIRTGWDRDNRNGLTVAKIAEQAGIQALAVHGRTRADLYTGEAEYDTIAMIKQAVSIPVFANGDIDSPEKARRVLQATGADGLLIGRAAQGRPWIFREIEHFLRTGETLPALQSSEVERILLEHLAALHVFYGDVMGVRIARKHVSWYLATLPGAREFRAHFNRLEDTDAQCANVREFFSQGCKGPDNENDKEVAA</sequence>
<comment type="function">
    <text evidence="7">Catalyzes the synthesis of 5,6-dihydrouridine (D), a modified base found in the D-loop of most tRNAs, via the reduction of the C5-C6 double bond in target uridines.</text>
</comment>
<keyword evidence="2 7" id="KW-0285">Flavoprotein</keyword>
<evidence type="ECO:0000256" key="1">
    <source>
        <dbReference type="ARBA" id="ARBA00001917"/>
    </source>
</evidence>
<dbReference type="GO" id="GO:0010181">
    <property type="term" value="F:FMN binding"/>
    <property type="evidence" value="ECO:0007669"/>
    <property type="project" value="UniProtKB-UniRule"/>
</dbReference>
<comment type="similarity">
    <text evidence="7">Belongs to the Dus family. DusB subfamily.</text>
</comment>
<comment type="caution">
    <text evidence="9">The sequence shown here is derived from an EMBL/GenBank/DDBJ whole genome shotgun (WGS) entry which is preliminary data.</text>
</comment>
<feature type="domain" description="DUS-like FMN-binding" evidence="8">
    <location>
        <begin position="93"/>
        <end position="395"/>
    </location>
</feature>
<feature type="binding site" evidence="7">
    <location>
        <position position="149"/>
    </location>
    <ligand>
        <name>FMN</name>
        <dbReference type="ChEBI" id="CHEBI:58210"/>
    </ligand>
</feature>
<reference evidence="9 10" key="1">
    <citation type="submission" date="2018-08" db="EMBL/GenBank/DDBJ databases">
        <title>Recombination of ecologically and evolutionarily significant loci maintains genetic cohesion in the Pseudomonas syringae species complex.</title>
        <authorList>
            <person name="Dillon M."/>
            <person name="Thakur S."/>
            <person name="Almeida R.N.D."/>
            <person name="Weir B.S."/>
            <person name="Guttman D.S."/>
        </authorList>
    </citation>
    <scope>NUCLEOTIDE SEQUENCE [LARGE SCALE GENOMIC DNA]</scope>
    <source>
        <strain evidence="9 10">ICMP 11899</strain>
    </source>
</reference>
<comment type="catalytic activity">
    <reaction evidence="7">
        <text>a 5,6-dihydrouridine in tRNA + NADP(+) = a uridine in tRNA + NADPH + H(+)</text>
        <dbReference type="Rhea" id="RHEA:23624"/>
        <dbReference type="Rhea" id="RHEA-COMP:13339"/>
        <dbReference type="Rhea" id="RHEA-COMP:13887"/>
        <dbReference type="ChEBI" id="CHEBI:15378"/>
        <dbReference type="ChEBI" id="CHEBI:57783"/>
        <dbReference type="ChEBI" id="CHEBI:58349"/>
        <dbReference type="ChEBI" id="CHEBI:65315"/>
        <dbReference type="ChEBI" id="CHEBI:74443"/>
    </reaction>
</comment>
<evidence type="ECO:0000256" key="3">
    <source>
        <dbReference type="ARBA" id="ARBA00022643"/>
    </source>
</evidence>